<dbReference type="GO" id="GO:0043448">
    <property type="term" value="P:alkane catabolic process"/>
    <property type="evidence" value="ECO:0007669"/>
    <property type="project" value="TreeGrafter"/>
</dbReference>
<reference evidence="9" key="1">
    <citation type="submission" date="2017-06" db="EMBL/GenBank/DDBJ databases">
        <authorList>
            <person name="Varghese N."/>
            <person name="Submissions S."/>
        </authorList>
    </citation>
    <scope>NUCLEOTIDE SEQUENCE [LARGE SCALE GENOMIC DNA]</scope>
    <source>
        <strain evidence="9">DSM 137</strain>
    </source>
</reference>
<comment type="cofactor">
    <cofactor evidence="1 6">
        <name>Fe(3+)</name>
        <dbReference type="ChEBI" id="CHEBI:29034"/>
    </cofactor>
</comment>
<dbReference type="InterPro" id="IPR024935">
    <property type="entry name" value="Rubredoxin_dom"/>
</dbReference>
<protein>
    <recommendedName>
        <fullName evidence="6">Rubredoxin</fullName>
    </recommendedName>
</protein>
<dbReference type="InterPro" id="IPR018527">
    <property type="entry name" value="Rubredoxin_Fe_BS"/>
</dbReference>
<dbReference type="PANTHER" id="PTHR47627:SF1">
    <property type="entry name" value="RUBREDOXIN-1-RELATED"/>
    <property type="match status" value="1"/>
</dbReference>
<evidence type="ECO:0000256" key="3">
    <source>
        <dbReference type="ARBA" id="ARBA00022723"/>
    </source>
</evidence>
<evidence type="ECO:0000256" key="1">
    <source>
        <dbReference type="ARBA" id="ARBA00001965"/>
    </source>
</evidence>
<proteinExistence type="inferred from homology"/>
<dbReference type="EMBL" id="FYDG01000008">
    <property type="protein sequence ID" value="SNB77348.1"/>
    <property type="molecule type" value="Genomic_DNA"/>
</dbReference>
<dbReference type="Pfam" id="PF00301">
    <property type="entry name" value="Rubredoxin"/>
    <property type="match status" value="1"/>
</dbReference>
<dbReference type="InterPro" id="IPR050526">
    <property type="entry name" value="Rubredoxin_ET"/>
</dbReference>
<dbReference type="Proteomes" id="UP000198418">
    <property type="component" value="Unassembled WGS sequence"/>
</dbReference>
<organism evidence="8 9">
    <name type="scientific">Rhodoblastus acidophilus</name>
    <name type="common">Rhodopseudomonas acidophila</name>
    <dbReference type="NCBI Taxonomy" id="1074"/>
    <lineage>
        <taxon>Bacteria</taxon>
        <taxon>Pseudomonadati</taxon>
        <taxon>Pseudomonadota</taxon>
        <taxon>Alphaproteobacteria</taxon>
        <taxon>Hyphomicrobiales</taxon>
        <taxon>Rhodoblastaceae</taxon>
        <taxon>Rhodoblastus</taxon>
    </lineage>
</organism>
<dbReference type="GO" id="GO:0009055">
    <property type="term" value="F:electron transfer activity"/>
    <property type="evidence" value="ECO:0007669"/>
    <property type="project" value="TreeGrafter"/>
</dbReference>
<keyword evidence="3 6" id="KW-0479">Metal-binding</keyword>
<comment type="similarity">
    <text evidence="6">Belongs to the rubredoxin family.</text>
</comment>
<dbReference type="Gene3D" id="2.20.28.10">
    <property type="match status" value="1"/>
</dbReference>
<accession>A0A212RXB3</accession>
<keyword evidence="4 6" id="KW-0249">Electron transport</keyword>
<dbReference type="InterPro" id="IPR024934">
    <property type="entry name" value="Rubredoxin-like_dom"/>
</dbReference>
<dbReference type="AlphaFoldDB" id="A0A212RXB3"/>
<dbReference type="CDD" id="cd00730">
    <property type="entry name" value="rubredoxin"/>
    <property type="match status" value="1"/>
</dbReference>
<evidence type="ECO:0000313" key="9">
    <source>
        <dbReference type="Proteomes" id="UP000198418"/>
    </source>
</evidence>
<dbReference type="GO" id="GO:0005506">
    <property type="term" value="F:iron ion binding"/>
    <property type="evidence" value="ECO:0007669"/>
    <property type="project" value="UniProtKB-UniRule"/>
</dbReference>
<dbReference type="PROSITE" id="PS50903">
    <property type="entry name" value="RUBREDOXIN_LIKE"/>
    <property type="match status" value="1"/>
</dbReference>
<dbReference type="PROSITE" id="PS00202">
    <property type="entry name" value="RUBREDOXIN"/>
    <property type="match status" value="1"/>
</dbReference>
<dbReference type="PRINTS" id="PR00163">
    <property type="entry name" value="RUBREDOXIN"/>
</dbReference>
<evidence type="ECO:0000259" key="7">
    <source>
        <dbReference type="PROSITE" id="PS50903"/>
    </source>
</evidence>
<evidence type="ECO:0000256" key="2">
    <source>
        <dbReference type="ARBA" id="ARBA00022448"/>
    </source>
</evidence>
<keyword evidence="2" id="KW-0813">Transport</keyword>
<evidence type="ECO:0000256" key="5">
    <source>
        <dbReference type="ARBA" id="ARBA00023004"/>
    </source>
</evidence>
<evidence type="ECO:0000256" key="6">
    <source>
        <dbReference type="RuleBase" id="RU003820"/>
    </source>
</evidence>
<evidence type="ECO:0000313" key="8">
    <source>
        <dbReference type="EMBL" id="SNB77348.1"/>
    </source>
</evidence>
<dbReference type="SUPFAM" id="SSF57802">
    <property type="entry name" value="Rubredoxin-like"/>
    <property type="match status" value="1"/>
</dbReference>
<keyword evidence="5 6" id="KW-0408">Iron</keyword>
<name>A0A212RXB3_RHOAC</name>
<sequence>MSATDSSFEQFGKPTGDDDAKMECGVCWHVYDPAEGDPVWQIAPSTPFSALPEDWRCPNCDAAQSRFLRLDKHD</sequence>
<evidence type="ECO:0000256" key="4">
    <source>
        <dbReference type="ARBA" id="ARBA00022982"/>
    </source>
</evidence>
<keyword evidence="9" id="KW-1185">Reference proteome</keyword>
<gene>
    <name evidence="8" type="ORF">SAMN06265338_108118</name>
</gene>
<feature type="domain" description="Rubredoxin-like" evidence="7">
    <location>
        <begin position="19"/>
        <end position="70"/>
    </location>
</feature>
<dbReference type="PANTHER" id="PTHR47627">
    <property type="entry name" value="RUBREDOXIN"/>
    <property type="match status" value="1"/>
</dbReference>